<dbReference type="Proteomes" id="UP000666240">
    <property type="component" value="Unassembled WGS sequence"/>
</dbReference>
<reference evidence="1" key="1">
    <citation type="submission" date="2021-03" db="EMBL/GenBank/DDBJ databases">
        <title>Genome sequencing and assembly of Tianweitania sediminis.</title>
        <authorList>
            <person name="Chhetri G."/>
        </authorList>
    </citation>
    <scope>NUCLEOTIDE SEQUENCE</scope>
    <source>
        <strain evidence="1">Z8</strain>
    </source>
</reference>
<name>A0A8J7QZ42_9HYPH</name>
<dbReference type="EMBL" id="JAGIYY010000001">
    <property type="protein sequence ID" value="MBP0437942.1"/>
    <property type="molecule type" value="Genomic_DNA"/>
</dbReference>
<gene>
    <name evidence="1" type="ORF">J5Y06_04665</name>
</gene>
<protein>
    <submittedName>
        <fullName evidence="1">Uncharacterized protein</fullName>
    </submittedName>
</protein>
<organism evidence="1 2">
    <name type="scientific">Tianweitania sediminis</name>
    <dbReference type="NCBI Taxonomy" id="1502156"/>
    <lineage>
        <taxon>Bacteria</taxon>
        <taxon>Pseudomonadati</taxon>
        <taxon>Pseudomonadota</taxon>
        <taxon>Alphaproteobacteria</taxon>
        <taxon>Hyphomicrobiales</taxon>
        <taxon>Phyllobacteriaceae</taxon>
        <taxon>Tianweitania</taxon>
    </lineage>
</organism>
<dbReference type="AlphaFoldDB" id="A0A8J7QZ42"/>
<dbReference type="RefSeq" id="WP_209333893.1">
    <property type="nucleotide sequence ID" value="NZ_JAGIYY010000001.1"/>
</dbReference>
<keyword evidence="2" id="KW-1185">Reference proteome</keyword>
<comment type="caution">
    <text evidence="1">The sequence shown here is derived from an EMBL/GenBank/DDBJ whole genome shotgun (WGS) entry which is preliminary data.</text>
</comment>
<sequence length="233" mass="26005">MAETRHLALKWRDADQLGCVFGETMRLPVADGALLDSALGQICTIYIPRRGALSSGLPDMAHVAVTRPVRIMEHSGAATLIVLLSGTQLLPFPVRQRSDQPIEDTLGHFPPRDRSAEQLAVRQLSRIMLAEMLRNSGARSHRTELNVLHQRGLQEPDQPQLRHQAISGIGSEAMNAAYPREAVTRTMRDRRLRRLAIEADDGRCVVTGWQRRFRGRLVGVQAAHFRSLESRGV</sequence>
<evidence type="ECO:0000313" key="1">
    <source>
        <dbReference type="EMBL" id="MBP0437942.1"/>
    </source>
</evidence>
<accession>A0A8J7QZ42</accession>
<evidence type="ECO:0000313" key="2">
    <source>
        <dbReference type="Proteomes" id="UP000666240"/>
    </source>
</evidence>
<proteinExistence type="predicted"/>